<dbReference type="GO" id="GO:0016491">
    <property type="term" value="F:oxidoreductase activity"/>
    <property type="evidence" value="ECO:0007669"/>
    <property type="project" value="UniProtKB-KW"/>
</dbReference>
<evidence type="ECO:0008006" key="8">
    <source>
        <dbReference type="Google" id="ProtNLM"/>
    </source>
</evidence>
<evidence type="ECO:0000256" key="3">
    <source>
        <dbReference type="ARBA" id="ARBA00023002"/>
    </source>
</evidence>
<dbReference type="eggNOG" id="COG2072">
    <property type="taxonomic scope" value="Bacteria"/>
</dbReference>
<dbReference type="HOGENOM" id="CLU_029779_0_0_3"/>
<keyword evidence="4" id="KW-0408">Iron</keyword>
<evidence type="ECO:0000313" key="7">
    <source>
        <dbReference type="Proteomes" id="UP000001422"/>
    </source>
</evidence>
<evidence type="ECO:0000256" key="4">
    <source>
        <dbReference type="ARBA" id="ARBA00023004"/>
    </source>
</evidence>
<keyword evidence="1" id="KW-0004">4Fe-4S</keyword>
<dbReference type="Pfam" id="PF12831">
    <property type="entry name" value="FAD_oxidored"/>
    <property type="match status" value="1"/>
</dbReference>
<reference evidence="6 7" key="1">
    <citation type="journal article" date="2003" name="Nature">
        <title>The genome of a motile marine Synechococcus.</title>
        <authorList>
            <person name="Palenik B."/>
            <person name="Brahamsha B."/>
            <person name="Larimer F."/>
            <person name="Land M."/>
            <person name="Hauser L."/>
            <person name="Chain P."/>
            <person name="Lamerdin J."/>
            <person name="Regala W."/>
            <person name="Allen E.A."/>
            <person name="McCarren J."/>
            <person name="Paulsen I."/>
            <person name="Dufresne A."/>
            <person name="Partensky F."/>
            <person name="Webb E."/>
            <person name="Waterbury J."/>
        </authorList>
    </citation>
    <scope>NUCLEOTIDE SEQUENCE [LARGE SCALE GENOMIC DNA]</scope>
    <source>
        <strain evidence="6 7">WH8102</strain>
    </source>
</reference>
<dbReference type="GO" id="GO:0051539">
    <property type="term" value="F:4 iron, 4 sulfur cluster binding"/>
    <property type="evidence" value="ECO:0007669"/>
    <property type="project" value="UniProtKB-KW"/>
</dbReference>
<dbReference type="Gene3D" id="3.50.50.60">
    <property type="entry name" value="FAD/NAD(P)-binding domain"/>
    <property type="match status" value="1"/>
</dbReference>
<name>Q7U6W3_PARMW</name>
<dbReference type="AlphaFoldDB" id="Q7U6W3"/>
<organism evidence="6 7">
    <name type="scientific">Parasynechococcus marenigrum (strain WH8102)</name>
    <dbReference type="NCBI Taxonomy" id="84588"/>
    <lineage>
        <taxon>Bacteria</taxon>
        <taxon>Bacillati</taxon>
        <taxon>Cyanobacteriota</taxon>
        <taxon>Cyanophyceae</taxon>
        <taxon>Synechococcales</taxon>
        <taxon>Prochlorococcaceae</taxon>
        <taxon>Parasynechococcus</taxon>
        <taxon>Parasynechococcus marenigrum</taxon>
    </lineage>
</organism>
<dbReference type="KEGG" id="syw:SYNW1223"/>
<keyword evidence="7" id="KW-1185">Reference proteome</keyword>
<dbReference type="STRING" id="84588.SYNW1223"/>
<dbReference type="PANTHER" id="PTHR43498:SF1">
    <property type="entry name" value="COB--COM HETERODISULFIDE REDUCTASE IRON-SULFUR SUBUNIT A"/>
    <property type="match status" value="1"/>
</dbReference>
<sequence length="610" mass="67319">MGPDLRRTTRRRILTTALFCFVARMTWDVIVWGGGTGGVAAAVQAARSGARTLLLTPGPWLGGMLSAAGVSAPDGHELSCWQTGLWGQFIRTLATSVPEGLDQNWVSCFGFRPEQAERLLQSWVRAEPLLEWWSGCRMGGIDRRGDRIQTLEVECNRQRHRLDSCIWIDGSDLGELIALAEAPFRWGWESRETWNEPSAPSADALAKDPFFSRQPVQSPTWVVMGQLTAAAPHSPATVAPAAPFADALEAFGLERTLTYGRLPGGLVMLNWPLGGNDWHHGLGRSIAPLASDRDDLDQEMQEHSLQFLEQLSRCGNGWLTCGEAFPSSRPQLALMPYWREGRRMIGQSMVSELDLLPVTNQARRSRLPATSIAVGTYANDHHYPGDDWPLAPKSCRWGGRWTGTPFCIPFEALVSSEISNLLAAEKCFSVSHIANGATRLQPLILNIGQAAGLAAALAVRSNLEPRELPVNSLQHQLIDDPHAPAAVMPIWDWPCWHPHWREAQHRVVRNPDTLRQDGSLASAQASDLSLPAAVAAPSERHGQQIQGRFCRDADGLRYWLESGSIRRQLITLEPAVERVLSGAADGTQMDLVAVHNPWGPWWRVSQLLTH</sequence>
<dbReference type="InterPro" id="IPR036188">
    <property type="entry name" value="FAD/NAD-bd_sf"/>
</dbReference>
<proteinExistence type="predicted"/>
<dbReference type="InterPro" id="IPR039650">
    <property type="entry name" value="HdrA-like"/>
</dbReference>
<protein>
    <recommendedName>
        <fullName evidence="8">FAD-dependent oxidoreductase</fullName>
    </recommendedName>
</protein>
<dbReference type="PANTHER" id="PTHR43498">
    <property type="entry name" value="FERREDOXIN:COB-COM HETERODISULFIDE REDUCTASE SUBUNIT A"/>
    <property type="match status" value="1"/>
</dbReference>
<evidence type="ECO:0000256" key="1">
    <source>
        <dbReference type="ARBA" id="ARBA00022485"/>
    </source>
</evidence>
<accession>Q7U6W3</accession>
<keyword evidence="2" id="KW-0479">Metal-binding</keyword>
<dbReference type="GO" id="GO:0046872">
    <property type="term" value="F:metal ion binding"/>
    <property type="evidence" value="ECO:0007669"/>
    <property type="project" value="UniProtKB-KW"/>
</dbReference>
<keyword evidence="5" id="KW-0411">Iron-sulfur</keyword>
<evidence type="ECO:0000256" key="5">
    <source>
        <dbReference type="ARBA" id="ARBA00023014"/>
    </source>
</evidence>
<dbReference type="SUPFAM" id="SSF51905">
    <property type="entry name" value="FAD/NAD(P)-binding domain"/>
    <property type="match status" value="1"/>
</dbReference>
<keyword evidence="3" id="KW-0560">Oxidoreductase</keyword>
<dbReference type="EMBL" id="BX569692">
    <property type="protein sequence ID" value="CAE07738.1"/>
    <property type="molecule type" value="Genomic_DNA"/>
</dbReference>
<evidence type="ECO:0000256" key="2">
    <source>
        <dbReference type="ARBA" id="ARBA00022723"/>
    </source>
</evidence>
<gene>
    <name evidence="6" type="ordered locus">SYNW1223</name>
</gene>
<dbReference type="Proteomes" id="UP000001422">
    <property type="component" value="Chromosome"/>
</dbReference>
<evidence type="ECO:0000313" key="6">
    <source>
        <dbReference type="EMBL" id="CAE07738.1"/>
    </source>
</evidence>